<dbReference type="eggNOG" id="KOG1311">
    <property type="taxonomic scope" value="Eukaryota"/>
</dbReference>
<evidence type="ECO:0000256" key="11">
    <source>
        <dbReference type="RuleBase" id="RU079119"/>
    </source>
</evidence>
<feature type="compositionally biased region" description="Basic and acidic residues" evidence="12">
    <location>
        <begin position="164"/>
        <end position="174"/>
    </location>
</feature>
<keyword evidence="8" id="KW-0449">Lipoprotein</keyword>
<keyword evidence="9 11" id="KW-0012">Acyltransferase</keyword>
<feature type="transmembrane region" description="Helical" evidence="11">
    <location>
        <begin position="664"/>
        <end position="691"/>
    </location>
</feature>
<keyword evidence="4 11" id="KW-0812">Transmembrane</keyword>
<dbReference type="EnsemblPlants" id="ORUFI05G19020.6">
    <property type="protein sequence ID" value="ORUFI05G19020.6"/>
    <property type="gene ID" value="ORUFI05G19020"/>
</dbReference>
<proteinExistence type="inferred from homology"/>
<dbReference type="STRING" id="4529.A0A0E0PN03"/>
<evidence type="ECO:0000256" key="6">
    <source>
        <dbReference type="ARBA" id="ARBA00023136"/>
    </source>
</evidence>
<dbReference type="Proteomes" id="UP000008022">
    <property type="component" value="Unassembled WGS sequence"/>
</dbReference>
<feature type="compositionally biased region" description="Low complexity" evidence="12">
    <location>
        <begin position="1"/>
        <end position="26"/>
    </location>
</feature>
<dbReference type="InterPro" id="IPR001594">
    <property type="entry name" value="Palmitoyltrfase_DHHC"/>
</dbReference>
<comment type="subcellular location">
    <subcellularLocation>
        <location evidence="1">Endomembrane system</location>
        <topology evidence="1">Multi-pass membrane protein</topology>
    </subcellularLocation>
</comment>
<organism evidence="14 15">
    <name type="scientific">Oryza rufipogon</name>
    <name type="common">Brownbeard rice</name>
    <name type="synonym">Asian wild rice</name>
    <dbReference type="NCBI Taxonomy" id="4529"/>
    <lineage>
        <taxon>Eukaryota</taxon>
        <taxon>Viridiplantae</taxon>
        <taxon>Streptophyta</taxon>
        <taxon>Embryophyta</taxon>
        <taxon>Tracheophyta</taxon>
        <taxon>Spermatophyta</taxon>
        <taxon>Magnoliopsida</taxon>
        <taxon>Liliopsida</taxon>
        <taxon>Poales</taxon>
        <taxon>Poaceae</taxon>
        <taxon>BOP clade</taxon>
        <taxon>Oryzoideae</taxon>
        <taxon>Oryzeae</taxon>
        <taxon>Oryzinae</taxon>
        <taxon>Oryza</taxon>
    </lineage>
</organism>
<comment type="catalytic activity">
    <reaction evidence="10 11">
        <text>L-cysteinyl-[protein] + hexadecanoyl-CoA = S-hexadecanoyl-L-cysteinyl-[protein] + CoA</text>
        <dbReference type="Rhea" id="RHEA:36683"/>
        <dbReference type="Rhea" id="RHEA-COMP:10131"/>
        <dbReference type="Rhea" id="RHEA-COMP:11032"/>
        <dbReference type="ChEBI" id="CHEBI:29950"/>
        <dbReference type="ChEBI" id="CHEBI:57287"/>
        <dbReference type="ChEBI" id="CHEBI:57379"/>
        <dbReference type="ChEBI" id="CHEBI:74151"/>
        <dbReference type="EC" id="2.3.1.225"/>
    </reaction>
</comment>
<evidence type="ECO:0000256" key="3">
    <source>
        <dbReference type="ARBA" id="ARBA00022679"/>
    </source>
</evidence>
<comment type="similarity">
    <text evidence="2 11">Belongs to the DHHC palmitoyltransferase family.</text>
</comment>
<feature type="transmembrane region" description="Helical" evidence="11">
    <location>
        <begin position="473"/>
        <end position="492"/>
    </location>
</feature>
<dbReference type="EC" id="2.3.1.225" evidence="11"/>
<sequence length="869" mass="95090">MATIAAPPSPTTAPVAAADVETPVPTRSSHRPAGHYHGLSRRRPPLSCRICAAAVVLPIREVESEAAMAMPRLSSADFDKGSKVSVSSLWTDGDERSQLVGGDGSGGDSMTHPGEPLPLRLPWQANPSRAGAVAGEPLPRGARLHPPAVPIPPARSGTSPDRALSTERGERRVESGGGRVEMALTCGPSHNFSIFSMTRLPRQQNHCQKPGSCFVLVLTLGEVIYPFFWLRDVIHAAQEMREVKWTYLRCGGALCPAIVQAHMAAVEREAAHLARYWLILGLWGWIACAGLRMHNLCCGLGSHRAFAPFVAAGGGRCCKGGAGEEGGGGGEARRRIPPKAPSSDASLSDGGGSEGSDSGAAPIESPSKRPRRRCWLNMGIPVAHLMNGNFVTIISAASHKKQWKGVIRIAVGRFFFFPSKEFAAVGLCIEGVGSRKSKILSISKMEKRRQTGHKVKRFLFGGRLIFGPDAKSLLVSVSLIVVPVLVFCVFVARHLRHQFSTYNAGYAIPAVAVLFMIYVLTLLFITSAQDPGIVPRASHPPEEEFAYGNPLNGGTPGRLQFPRVKEIMVNGMLVKVKYCDTCMIYRPPRCSHCSICNNCVERFDHHCPWVGQCIGQRNYRFFFLFVSSSTLLCIYVFAMSALYIKFLMEEGYPTVWKALKHSPASLVLMIYCFIALWFVGGLTGFHSYLICTNQTTYENFRYRSDNRPNVYDQGCLNNCLGVFCSKTKPSKHKFRAYVQEEVRAPVVNFGRQMEEEPAGGPRAKVEDDLEIGSDLLQISQRRNYGDVDLEMGSQDCSEMEGIPNAKLAIGSESQIPAIGSEVRVRHSSWDRRSGNWDMSLDVIGRSASDVIRRSASGHEAAPPFQTETH</sequence>
<evidence type="ECO:0000256" key="9">
    <source>
        <dbReference type="ARBA" id="ARBA00023315"/>
    </source>
</evidence>
<evidence type="ECO:0000256" key="1">
    <source>
        <dbReference type="ARBA" id="ARBA00004127"/>
    </source>
</evidence>
<dbReference type="GO" id="GO:0019706">
    <property type="term" value="F:protein-cysteine S-palmitoyltransferase activity"/>
    <property type="evidence" value="ECO:0007669"/>
    <property type="project" value="UniProtKB-EC"/>
</dbReference>
<protein>
    <recommendedName>
        <fullName evidence="11">S-acyltransferase</fullName>
        <ecNumber evidence="11">2.3.1.225</ecNumber>
    </recommendedName>
    <alternativeName>
        <fullName evidence="11">Palmitoyltransferase</fullName>
    </alternativeName>
</protein>
<dbReference type="GO" id="GO:0005794">
    <property type="term" value="C:Golgi apparatus"/>
    <property type="evidence" value="ECO:0007669"/>
    <property type="project" value="TreeGrafter"/>
</dbReference>
<dbReference type="Pfam" id="PF01529">
    <property type="entry name" value="DHHC"/>
    <property type="match status" value="1"/>
</dbReference>
<reference evidence="14" key="2">
    <citation type="submission" date="2015-06" db="UniProtKB">
        <authorList>
            <consortium name="EnsemblPlants"/>
        </authorList>
    </citation>
    <scope>IDENTIFICATION</scope>
</reference>
<keyword evidence="6 11" id="KW-0472">Membrane</keyword>
<dbReference type="PROSITE" id="PS50216">
    <property type="entry name" value="DHHC"/>
    <property type="match status" value="1"/>
</dbReference>
<feature type="region of interest" description="Disordered" evidence="12">
    <location>
        <begin position="129"/>
        <end position="176"/>
    </location>
</feature>
<evidence type="ECO:0000256" key="7">
    <source>
        <dbReference type="ARBA" id="ARBA00023139"/>
    </source>
</evidence>
<evidence type="ECO:0000256" key="8">
    <source>
        <dbReference type="ARBA" id="ARBA00023288"/>
    </source>
</evidence>
<feature type="region of interest" description="Disordered" evidence="12">
    <location>
        <begin position="323"/>
        <end position="368"/>
    </location>
</feature>
<evidence type="ECO:0000256" key="5">
    <source>
        <dbReference type="ARBA" id="ARBA00022989"/>
    </source>
</evidence>
<feature type="transmembrane region" description="Helical" evidence="11">
    <location>
        <begin position="504"/>
        <end position="526"/>
    </location>
</feature>
<feature type="domain" description="Palmitoyltransferase DHHC" evidence="13">
    <location>
        <begin position="577"/>
        <end position="701"/>
    </location>
</feature>
<keyword evidence="15" id="KW-1185">Reference proteome</keyword>
<dbReference type="PANTHER" id="PTHR22883">
    <property type="entry name" value="ZINC FINGER DHHC DOMAIN CONTAINING PROTEIN"/>
    <property type="match status" value="1"/>
</dbReference>
<dbReference type="GO" id="GO:0006612">
    <property type="term" value="P:protein targeting to membrane"/>
    <property type="evidence" value="ECO:0007669"/>
    <property type="project" value="TreeGrafter"/>
</dbReference>
<feature type="region of interest" description="Disordered" evidence="12">
    <location>
        <begin position="89"/>
        <end position="117"/>
    </location>
</feature>
<dbReference type="Gramene" id="ORUFI05G19020.6">
    <property type="protein sequence ID" value="ORUFI05G19020.6"/>
    <property type="gene ID" value="ORUFI05G19020"/>
</dbReference>
<name>A0A0E0PN03_ORYRU</name>
<evidence type="ECO:0000313" key="14">
    <source>
        <dbReference type="EnsemblPlants" id="ORUFI05G19020.6"/>
    </source>
</evidence>
<keyword evidence="5 11" id="KW-1133">Transmembrane helix</keyword>
<evidence type="ECO:0000256" key="4">
    <source>
        <dbReference type="ARBA" id="ARBA00022692"/>
    </source>
</evidence>
<dbReference type="InterPro" id="IPR039859">
    <property type="entry name" value="PFA4/ZDH16/20/ERF2-like"/>
</dbReference>
<dbReference type="AlphaFoldDB" id="A0A0E0PN03"/>
<dbReference type="HOGENOM" id="CLU_330218_0_0_1"/>
<feature type="compositionally biased region" description="Basic residues" evidence="12">
    <location>
        <begin position="28"/>
        <end position="40"/>
    </location>
</feature>
<evidence type="ECO:0000256" key="10">
    <source>
        <dbReference type="ARBA" id="ARBA00048048"/>
    </source>
</evidence>
<evidence type="ECO:0000313" key="15">
    <source>
        <dbReference type="Proteomes" id="UP000008022"/>
    </source>
</evidence>
<evidence type="ECO:0000259" key="13">
    <source>
        <dbReference type="Pfam" id="PF01529"/>
    </source>
</evidence>
<keyword evidence="7" id="KW-0564">Palmitate</keyword>
<comment type="domain">
    <text evidence="11">The DHHC domain is required for palmitoyltransferase activity.</text>
</comment>
<reference evidence="15" key="1">
    <citation type="submission" date="2013-06" db="EMBL/GenBank/DDBJ databases">
        <authorList>
            <person name="Zhao Q."/>
        </authorList>
    </citation>
    <scope>NUCLEOTIDE SEQUENCE</scope>
    <source>
        <strain evidence="15">cv. W1943</strain>
    </source>
</reference>
<keyword evidence="3 11" id="KW-0808">Transferase</keyword>
<evidence type="ECO:0000256" key="2">
    <source>
        <dbReference type="ARBA" id="ARBA00008574"/>
    </source>
</evidence>
<dbReference type="PANTHER" id="PTHR22883:SF43">
    <property type="entry name" value="PALMITOYLTRANSFERASE APP"/>
    <property type="match status" value="1"/>
</dbReference>
<dbReference type="GO" id="GO:0005783">
    <property type="term" value="C:endoplasmic reticulum"/>
    <property type="evidence" value="ECO:0007669"/>
    <property type="project" value="TreeGrafter"/>
</dbReference>
<evidence type="ECO:0000256" key="12">
    <source>
        <dbReference type="SAM" id="MobiDB-lite"/>
    </source>
</evidence>
<feature type="region of interest" description="Disordered" evidence="12">
    <location>
        <begin position="1"/>
        <end position="40"/>
    </location>
</feature>
<accession>A0A0E0PN03</accession>
<feature type="transmembrane region" description="Helical" evidence="11">
    <location>
        <begin position="621"/>
        <end position="644"/>
    </location>
</feature>